<dbReference type="Pfam" id="PF12036">
    <property type="entry name" value="DUF3522"/>
    <property type="match status" value="1"/>
</dbReference>
<keyword evidence="6 7" id="KW-0472">Membrane</keyword>
<dbReference type="PANTHER" id="PTHR14319">
    <property type="entry name" value="FIVE-SPAN TRANSMEMBRANE PROTEIN M83"/>
    <property type="match status" value="1"/>
</dbReference>
<comment type="subcellular location">
    <subcellularLocation>
        <location evidence="1">Cell membrane</location>
        <topology evidence="1">Multi-pass membrane protein</topology>
    </subcellularLocation>
</comment>
<dbReference type="PROSITE" id="PS00022">
    <property type="entry name" value="EGF_1"/>
    <property type="match status" value="1"/>
</dbReference>
<dbReference type="InParanoid" id="A0A7M7HET2"/>
<dbReference type="KEGG" id="nvi:100122777"/>
<keyword evidence="10" id="KW-1185">Reference proteome</keyword>
<dbReference type="RefSeq" id="XP_032454438.1">
    <property type="nucleotide sequence ID" value="XM_032598547.1"/>
</dbReference>
<protein>
    <recommendedName>
        <fullName evidence="8">EGF-like domain-containing protein</fullName>
    </recommendedName>
</protein>
<name>A0A7M7HET2_NASVI</name>
<evidence type="ECO:0000256" key="7">
    <source>
        <dbReference type="SAM" id="Phobius"/>
    </source>
</evidence>
<dbReference type="PANTHER" id="PTHR14319:SF3">
    <property type="entry name" value="TRANSMEMBRANE PROTEIN-LIKE PROTEIN"/>
    <property type="match status" value="1"/>
</dbReference>
<evidence type="ECO:0000256" key="3">
    <source>
        <dbReference type="ARBA" id="ARBA00022475"/>
    </source>
</evidence>
<evidence type="ECO:0000256" key="2">
    <source>
        <dbReference type="ARBA" id="ARBA00005542"/>
    </source>
</evidence>
<proteinExistence type="inferred from homology"/>
<evidence type="ECO:0000256" key="5">
    <source>
        <dbReference type="ARBA" id="ARBA00022989"/>
    </source>
</evidence>
<feature type="domain" description="EGF-like" evidence="8">
    <location>
        <begin position="562"/>
        <end position="573"/>
    </location>
</feature>
<evidence type="ECO:0000256" key="4">
    <source>
        <dbReference type="ARBA" id="ARBA00022692"/>
    </source>
</evidence>
<feature type="transmembrane region" description="Helical" evidence="7">
    <location>
        <begin position="755"/>
        <end position="774"/>
    </location>
</feature>
<keyword evidence="3" id="KW-1003">Cell membrane</keyword>
<dbReference type="EnsemblMetazoa" id="XM_032598547">
    <property type="protein sequence ID" value="XP_032454438"/>
    <property type="gene ID" value="LOC100122777"/>
</dbReference>
<evidence type="ECO:0000259" key="8">
    <source>
        <dbReference type="PROSITE" id="PS00022"/>
    </source>
</evidence>
<comment type="similarity">
    <text evidence="2">Belongs to the TMEM8 family.</text>
</comment>
<feature type="transmembrane region" description="Helical" evidence="7">
    <location>
        <begin position="729"/>
        <end position="749"/>
    </location>
</feature>
<sequence length="819" mass="93342">MSTNEGEFQMFKSRKCLASPQFSYRWQSIFTVFFIGAFYVNNGASVIPEASQEGPLRSFKSYDDIVMFHFNVPKHVLRATWQFIAFMDSGECPQRKVNIFLKWGSYPVISENLEAAYPAHMYIENNTLQVSALTAFEPKDMTIVPVYSPEPGDWFVGAYLSYWDEKVHQKGLGHKCRYSIGSVAIWSETTGIKNIPLGYQYTMKTKETISYYKIFIPMDTWSFQVDIWGCNFKLKKSRNFVEPCIKNLELKGNSLPFHNHSNPGPIGNLSSMDTYTFSELSPYQDTWYYLMVVSSSAITFNVKVTLTNCPVRTVEEVFIHQYVHSPVYVRNDQSYMKNVEDPPMQYFSSNNQSQLKENPIITNGKELSIAKDDDNLTSCIPRYQLVRIKHSQTLSGDYLLRGRELLTSWLALTDTYPVITQFEVLPLTDIGGTLDINMCLEINKVLSKQQVNVSICISRGRVPKQITGHIKCDNSNMTRQLSTMGDMLDASLLIPYPQPGMWYIALQATCYMYGLPVRCEMEQILVSLSIKLRACVFEGDQSCGEYGVCQEIRKGLLYYTACKCFGGRQGWGCTDNTNASSKFATLLTTLSLTLSNLFFIPAICLAYKRRFYTEALIYFSTMLFSSLYHACDQQFTTYCVAKFEVLQYCDFFSGILAFWVTFIAMAELPIQYESFCHMLGAIIITFGVESDKTGLISILIPIIIGMLISISSYGCYCYKMKKMIWPKRLIQLIIGLSLAGFGILIFSLVETESNYQYVHSAWHAVIAISLIFLLPPMREEQILTQISDNTLLNYKESPEDSVFNADAGQQDDHLIMEVN</sequence>
<dbReference type="SMR" id="A0A7M7HET2"/>
<dbReference type="EnsemblMetazoa" id="XM_008215385">
    <property type="protein sequence ID" value="XP_008213607"/>
    <property type="gene ID" value="LOC100122777"/>
</dbReference>
<organism evidence="9 10">
    <name type="scientific">Nasonia vitripennis</name>
    <name type="common">Parasitic wasp</name>
    <dbReference type="NCBI Taxonomy" id="7425"/>
    <lineage>
        <taxon>Eukaryota</taxon>
        <taxon>Metazoa</taxon>
        <taxon>Ecdysozoa</taxon>
        <taxon>Arthropoda</taxon>
        <taxon>Hexapoda</taxon>
        <taxon>Insecta</taxon>
        <taxon>Pterygota</taxon>
        <taxon>Neoptera</taxon>
        <taxon>Endopterygota</taxon>
        <taxon>Hymenoptera</taxon>
        <taxon>Apocrita</taxon>
        <taxon>Proctotrupomorpha</taxon>
        <taxon>Chalcidoidea</taxon>
        <taxon>Pteromalidae</taxon>
        <taxon>Pteromalinae</taxon>
        <taxon>Nasonia</taxon>
    </lineage>
</organism>
<feature type="transmembrane region" description="Helical" evidence="7">
    <location>
        <begin position="645"/>
        <end position="665"/>
    </location>
</feature>
<evidence type="ECO:0000313" key="9">
    <source>
        <dbReference type="EnsemblMetazoa" id="XP_008213607"/>
    </source>
</evidence>
<reference evidence="9" key="1">
    <citation type="submission" date="2021-01" db="UniProtKB">
        <authorList>
            <consortium name="EnsemblMetazoa"/>
        </authorList>
    </citation>
    <scope>IDENTIFICATION</scope>
</reference>
<dbReference type="InterPro" id="IPR021910">
    <property type="entry name" value="NGX6/PGAP6/MYMK"/>
</dbReference>
<dbReference type="RefSeq" id="XP_008213607.1">
    <property type="nucleotide sequence ID" value="XM_008215385.4"/>
</dbReference>
<dbReference type="Proteomes" id="UP000002358">
    <property type="component" value="Chromosome 3"/>
</dbReference>
<dbReference type="InterPro" id="IPR000742">
    <property type="entry name" value="EGF"/>
</dbReference>
<keyword evidence="5 7" id="KW-1133">Transmembrane helix</keyword>
<keyword evidence="4 7" id="KW-0812">Transmembrane</keyword>
<dbReference type="GO" id="GO:0005886">
    <property type="term" value="C:plasma membrane"/>
    <property type="evidence" value="ECO:0007669"/>
    <property type="project" value="UniProtKB-SubCell"/>
</dbReference>
<evidence type="ECO:0000256" key="1">
    <source>
        <dbReference type="ARBA" id="ARBA00004651"/>
    </source>
</evidence>
<dbReference type="OrthoDB" id="69646at2759"/>
<accession>A0A7M7HET2</accession>
<dbReference type="AlphaFoldDB" id="A0A7M7HET2"/>
<evidence type="ECO:0000256" key="6">
    <source>
        <dbReference type="ARBA" id="ARBA00023136"/>
    </source>
</evidence>
<feature type="transmembrane region" description="Helical" evidence="7">
    <location>
        <begin position="694"/>
        <end position="717"/>
    </location>
</feature>
<evidence type="ECO:0000313" key="10">
    <source>
        <dbReference type="Proteomes" id="UP000002358"/>
    </source>
</evidence>
<feature type="transmembrane region" description="Helical" evidence="7">
    <location>
        <begin position="583"/>
        <end position="604"/>
    </location>
</feature>
<dbReference type="GeneID" id="100122777"/>